<dbReference type="AlphaFoldDB" id="A0AAD8L4D5"/>
<evidence type="ECO:0000313" key="2">
    <source>
        <dbReference type="Proteomes" id="UP001229421"/>
    </source>
</evidence>
<name>A0AAD8L4D5_TARER</name>
<evidence type="ECO:0000313" key="1">
    <source>
        <dbReference type="EMBL" id="KAK1434353.1"/>
    </source>
</evidence>
<reference evidence="1" key="1">
    <citation type="journal article" date="2023" name="bioRxiv">
        <title>Improved chromosome-level genome assembly for marigold (Tagetes erecta).</title>
        <authorList>
            <person name="Jiang F."/>
            <person name="Yuan L."/>
            <person name="Wang S."/>
            <person name="Wang H."/>
            <person name="Xu D."/>
            <person name="Wang A."/>
            <person name="Fan W."/>
        </authorList>
    </citation>
    <scope>NUCLEOTIDE SEQUENCE</scope>
    <source>
        <strain evidence="1">WSJ</strain>
        <tissue evidence="1">Leaf</tissue>
    </source>
</reference>
<dbReference type="EMBL" id="JAUHHV010000001">
    <property type="protein sequence ID" value="KAK1434353.1"/>
    <property type="molecule type" value="Genomic_DNA"/>
</dbReference>
<protein>
    <submittedName>
        <fullName evidence="1">Uncharacterized protein</fullName>
    </submittedName>
</protein>
<gene>
    <name evidence="1" type="ORF">QVD17_00092</name>
</gene>
<comment type="caution">
    <text evidence="1">The sequence shown here is derived from an EMBL/GenBank/DDBJ whole genome shotgun (WGS) entry which is preliminary data.</text>
</comment>
<dbReference type="Proteomes" id="UP001229421">
    <property type="component" value="Unassembled WGS sequence"/>
</dbReference>
<sequence length="67" mass="7755">MNNPNLHHHHHRPSISEIAINHLHQSSLISIHNFSSPNRLHQSSSIHLDQIPNLITYFKSNGFWATE</sequence>
<proteinExistence type="predicted"/>
<keyword evidence="2" id="KW-1185">Reference proteome</keyword>
<organism evidence="1 2">
    <name type="scientific">Tagetes erecta</name>
    <name type="common">African marigold</name>
    <dbReference type="NCBI Taxonomy" id="13708"/>
    <lineage>
        <taxon>Eukaryota</taxon>
        <taxon>Viridiplantae</taxon>
        <taxon>Streptophyta</taxon>
        <taxon>Embryophyta</taxon>
        <taxon>Tracheophyta</taxon>
        <taxon>Spermatophyta</taxon>
        <taxon>Magnoliopsida</taxon>
        <taxon>eudicotyledons</taxon>
        <taxon>Gunneridae</taxon>
        <taxon>Pentapetalae</taxon>
        <taxon>asterids</taxon>
        <taxon>campanulids</taxon>
        <taxon>Asterales</taxon>
        <taxon>Asteraceae</taxon>
        <taxon>Asteroideae</taxon>
        <taxon>Heliantheae alliance</taxon>
        <taxon>Tageteae</taxon>
        <taxon>Tagetes</taxon>
    </lineage>
</organism>
<accession>A0AAD8L4D5</accession>